<dbReference type="GeneTree" id="ENSGT00940000153536"/>
<protein>
    <recommendedName>
        <fullName evidence="3">Non-specific serine/threonine protein kinase</fullName>
    </recommendedName>
</protein>
<evidence type="ECO:0008006" key="3">
    <source>
        <dbReference type="Google" id="ProtNLM"/>
    </source>
</evidence>
<keyword evidence="2" id="KW-1185">Reference proteome</keyword>
<dbReference type="Ensembl" id="ENSHHUT00000073078.1">
    <property type="protein sequence ID" value="ENSHHUP00000070729.1"/>
    <property type="gene ID" value="ENSHHUG00000041576.1"/>
</dbReference>
<dbReference type="STRING" id="62062.ENSHHUP00000070729"/>
<accession>A0A4W5QE37</accession>
<dbReference type="SUPFAM" id="SSF56112">
    <property type="entry name" value="Protein kinase-like (PK-like)"/>
    <property type="match status" value="1"/>
</dbReference>
<dbReference type="InterPro" id="IPR011009">
    <property type="entry name" value="Kinase-like_dom_sf"/>
</dbReference>
<dbReference type="PANTHER" id="PTHR11909">
    <property type="entry name" value="CASEIN KINASE-RELATED"/>
    <property type="match status" value="1"/>
</dbReference>
<reference evidence="1" key="3">
    <citation type="submission" date="2025-09" db="UniProtKB">
        <authorList>
            <consortium name="Ensembl"/>
        </authorList>
    </citation>
    <scope>IDENTIFICATION</scope>
</reference>
<reference evidence="1" key="2">
    <citation type="submission" date="2025-08" db="UniProtKB">
        <authorList>
            <consortium name="Ensembl"/>
        </authorList>
    </citation>
    <scope>IDENTIFICATION</scope>
</reference>
<sequence length="144" mass="16782">MESLGYVLMYFNLGSLPWQGLKAATKRQKYERISEKKMSTPIEVLCKGYPSEFATYLNFCRSLRFDDKPDYSYLRQLFRNLFHRQGFSYDYVFDWNMLKFVSNVSATSDFIPFATLIFSSLDLLSPEVYTRSLLPTNLKSVGIG</sequence>
<reference evidence="2" key="1">
    <citation type="submission" date="2018-06" db="EMBL/GenBank/DDBJ databases">
        <title>Genome assembly of Danube salmon.</title>
        <authorList>
            <person name="Macqueen D.J."/>
            <person name="Gundappa M.K."/>
        </authorList>
    </citation>
    <scope>NUCLEOTIDE SEQUENCE [LARGE SCALE GENOMIC DNA]</scope>
</reference>
<dbReference type="InterPro" id="IPR050235">
    <property type="entry name" value="CK1_Ser-Thr_kinase"/>
</dbReference>
<evidence type="ECO:0000313" key="1">
    <source>
        <dbReference type="Ensembl" id="ENSHHUP00000070729.1"/>
    </source>
</evidence>
<proteinExistence type="predicted"/>
<dbReference type="AlphaFoldDB" id="A0A4W5QE37"/>
<dbReference type="Gene3D" id="1.10.510.10">
    <property type="entry name" value="Transferase(Phosphotransferase) domain 1"/>
    <property type="match status" value="1"/>
</dbReference>
<evidence type="ECO:0000313" key="2">
    <source>
        <dbReference type="Proteomes" id="UP000314982"/>
    </source>
</evidence>
<name>A0A4W5QE37_9TELE</name>
<dbReference type="Proteomes" id="UP000314982">
    <property type="component" value="Unassembled WGS sequence"/>
</dbReference>
<organism evidence="1 2">
    <name type="scientific">Hucho hucho</name>
    <name type="common">huchen</name>
    <dbReference type="NCBI Taxonomy" id="62062"/>
    <lineage>
        <taxon>Eukaryota</taxon>
        <taxon>Metazoa</taxon>
        <taxon>Chordata</taxon>
        <taxon>Craniata</taxon>
        <taxon>Vertebrata</taxon>
        <taxon>Euteleostomi</taxon>
        <taxon>Actinopterygii</taxon>
        <taxon>Neopterygii</taxon>
        <taxon>Teleostei</taxon>
        <taxon>Protacanthopterygii</taxon>
        <taxon>Salmoniformes</taxon>
        <taxon>Salmonidae</taxon>
        <taxon>Salmoninae</taxon>
        <taxon>Hucho</taxon>
    </lineage>
</organism>